<dbReference type="AlphaFoldDB" id="A0A1I8F9F7"/>
<dbReference type="InterPro" id="IPR036873">
    <property type="entry name" value="Rhodanese-like_dom_sf"/>
</dbReference>
<organism evidence="3 4">
    <name type="scientific">Macrostomum lignano</name>
    <dbReference type="NCBI Taxonomy" id="282301"/>
    <lineage>
        <taxon>Eukaryota</taxon>
        <taxon>Metazoa</taxon>
        <taxon>Spiralia</taxon>
        <taxon>Lophotrochozoa</taxon>
        <taxon>Platyhelminthes</taxon>
        <taxon>Rhabditophora</taxon>
        <taxon>Macrostomorpha</taxon>
        <taxon>Macrostomida</taxon>
        <taxon>Macrostomidae</taxon>
        <taxon>Macrostomum</taxon>
    </lineage>
</organism>
<dbReference type="SUPFAM" id="SSF52821">
    <property type="entry name" value="Rhodanese/Cell cycle control phosphatase"/>
    <property type="match status" value="1"/>
</dbReference>
<sequence>YWSALLSSDRRGAPNDSWIGWLAVAASVGLVVKRRRTVVLCVPDDTEGLQSSAEALTDRRVSFQDVRQFVYLGGPWFPTSARIWRRRRGLAWAAFRSISPAVRGPTGPPEGGAVPGGDRDRPVINAEDLDADRLARGSSRRGARWPAAPPPSRSATSESPTRGALSSRRPWPVLAICCAVGDSSWQGHVIRAEAYCPGAGAGGAATYVAAPYRRGQARTRRYVDCLLADAGAVSCPDSAGTKTMPDDGGGVSAVAAKQLGESIWKLLCLTTSATLAPSEISAGAAQCLATCVLRCGPSVGRGVWRARAASLLDEFRRPVSTCPNRLSSALPAGIFVRDWDAGGGEGGVAMQSDLESMLTHYCKLTGRKFLSVVRALTQLPQQPPQQQQPSTRALFPMFSALLTKYTPKTRAGLSRVPLLLQYHEPALSSLLDSLRLPVADFCLRLDGRPYWLETWRRKCLHPLWDMYFLLADPFLLLSSYLFVNCKESLLAPDVDAESVSPNAEHNAKRSRRSRRGRFVHLGRRHYACRTPASLRTLFTAALFGDAEPDADLLMALCLPVTVAEVTRDPPFTLVDVRSPDMYNRGHLAGAYNLDSGLLLRSGQPNSIRLWPQLSEQPTVRCGVSGHGPQRGGHHHRAWWPPAAPSACAPVSAYFRVATPLCTKN</sequence>
<dbReference type="CDD" id="cd00158">
    <property type="entry name" value="RHOD"/>
    <property type="match status" value="1"/>
</dbReference>
<dbReference type="PROSITE" id="PS50206">
    <property type="entry name" value="RHODANESE_3"/>
    <property type="match status" value="1"/>
</dbReference>
<accession>A0A1I8F9F7</accession>
<dbReference type="InterPro" id="IPR039755">
    <property type="entry name" value="TBC1D23"/>
</dbReference>
<dbReference type="GO" id="GO:0005802">
    <property type="term" value="C:trans-Golgi network"/>
    <property type="evidence" value="ECO:0007669"/>
    <property type="project" value="TreeGrafter"/>
</dbReference>
<dbReference type="InterPro" id="IPR001763">
    <property type="entry name" value="Rhodanese-like_dom"/>
</dbReference>
<dbReference type="PANTHER" id="PTHR13297:SF5">
    <property type="entry name" value="TBC1 DOMAIN FAMILY MEMBER 23"/>
    <property type="match status" value="1"/>
</dbReference>
<name>A0A1I8F9F7_9PLAT</name>
<evidence type="ECO:0000313" key="3">
    <source>
        <dbReference type="Proteomes" id="UP000095280"/>
    </source>
</evidence>
<keyword evidence="3" id="KW-1185">Reference proteome</keyword>
<dbReference type="GO" id="GO:0005829">
    <property type="term" value="C:cytosol"/>
    <property type="evidence" value="ECO:0007669"/>
    <property type="project" value="GOC"/>
</dbReference>
<proteinExistence type="predicted"/>
<reference evidence="4" key="1">
    <citation type="submission" date="2016-11" db="UniProtKB">
        <authorList>
            <consortium name="WormBaseParasite"/>
        </authorList>
    </citation>
    <scope>IDENTIFICATION</scope>
</reference>
<evidence type="ECO:0000259" key="2">
    <source>
        <dbReference type="PROSITE" id="PS50206"/>
    </source>
</evidence>
<feature type="domain" description="Rhodanese" evidence="2">
    <location>
        <begin position="567"/>
        <end position="599"/>
    </location>
</feature>
<dbReference type="WBParaSite" id="maker-unitig_25589-snap-gene-0.1-mRNA-1">
    <property type="protein sequence ID" value="maker-unitig_25589-snap-gene-0.1-mRNA-1"/>
    <property type="gene ID" value="maker-unitig_25589-snap-gene-0.1"/>
</dbReference>
<dbReference type="GO" id="GO:0099041">
    <property type="term" value="P:vesicle tethering to Golgi"/>
    <property type="evidence" value="ECO:0007669"/>
    <property type="project" value="TreeGrafter"/>
</dbReference>
<evidence type="ECO:0000313" key="4">
    <source>
        <dbReference type="WBParaSite" id="maker-unitig_25589-snap-gene-0.1-mRNA-1"/>
    </source>
</evidence>
<dbReference type="GO" id="GO:0042147">
    <property type="term" value="P:retrograde transport, endosome to Golgi"/>
    <property type="evidence" value="ECO:0007669"/>
    <property type="project" value="InterPro"/>
</dbReference>
<protein>
    <submittedName>
        <fullName evidence="4">Rhodanese domain-containing protein</fullName>
    </submittedName>
</protein>
<dbReference type="Proteomes" id="UP000095280">
    <property type="component" value="Unplaced"/>
</dbReference>
<dbReference type="Gene3D" id="3.40.250.10">
    <property type="entry name" value="Rhodanese-like domain"/>
    <property type="match status" value="1"/>
</dbReference>
<dbReference type="PANTHER" id="PTHR13297">
    <property type="entry name" value="TBC1 DOMAIN FAMILY MEMBER 23-RELATED"/>
    <property type="match status" value="1"/>
</dbReference>
<feature type="region of interest" description="Disordered" evidence="1">
    <location>
        <begin position="101"/>
        <end position="166"/>
    </location>
</feature>
<evidence type="ECO:0000256" key="1">
    <source>
        <dbReference type="SAM" id="MobiDB-lite"/>
    </source>
</evidence>
<feature type="compositionally biased region" description="Low complexity" evidence="1">
    <location>
        <begin position="153"/>
        <end position="162"/>
    </location>
</feature>